<dbReference type="Pfam" id="PF19077">
    <property type="entry name" value="Big_13"/>
    <property type="match status" value="2"/>
</dbReference>
<evidence type="ECO:0000313" key="2">
    <source>
        <dbReference type="EMBL" id="KAB2481992.1"/>
    </source>
</evidence>
<dbReference type="NCBIfam" id="NF012196">
    <property type="entry name" value="Ig_like_ice"/>
    <property type="match status" value="1"/>
</dbReference>
<proteinExistence type="predicted"/>
<dbReference type="AlphaFoldDB" id="A0A6L3X671"/>
<accession>A0A6L3X671</accession>
<dbReference type="EMBL" id="WBSZ01001642">
    <property type="protein sequence ID" value="KAB2481992.1"/>
    <property type="molecule type" value="Genomic_DNA"/>
</dbReference>
<evidence type="ECO:0000313" key="3">
    <source>
        <dbReference type="Proteomes" id="UP000476281"/>
    </source>
</evidence>
<dbReference type="NCBIfam" id="NF033510">
    <property type="entry name" value="Ca_tandemer"/>
    <property type="match status" value="4"/>
</dbReference>
<comment type="caution">
    <text evidence="2">The sequence shown here is derived from an EMBL/GenBank/DDBJ whole genome shotgun (WGS) entry which is preliminary data.</text>
</comment>
<reference evidence="2 3" key="1">
    <citation type="submission" date="2019-09" db="EMBL/GenBank/DDBJ databases">
        <title>Reversal of blaTEM antimicrobial resistance by CRISPR-Cas9 in clinical E. coli and other Enterobacteriaceae strains.</title>
        <authorList>
            <person name="Tagliaferri T."/>
            <person name="Guimaraes N."/>
            <person name="Pereira M."/>
            <person name="Felicori L."/>
            <person name="Horz H.-P."/>
            <person name="Santos S."/>
            <person name="Mendes T."/>
        </authorList>
    </citation>
    <scope>NUCLEOTIDE SEQUENCE [LARGE SCALE GENOMIC DNA]</scope>
    <source>
        <strain evidence="2 3">E2_blaTEM_MG</strain>
    </source>
</reference>
<feature type="non-terminal residue" evidence="2">
    <location>
        <position position="1"/>
    </location>
</feature>
<organism evidence="2 3">
    <name type="scientific">Enterobacter hormaechei</name>
    <dbReference type="NCBI Taxonomy" id="158836"/>
    <lineage>
        <taxon>Bacteria</taxon>
        <taxon>Pseudomonadati</taxon>
        <taxon>Pseudomonadota</taxon>
        <taxon>Gammaproteobacteria</taxon>
        <taxon>Enterobacterales</taxon>
        <taxon>Enterobacteriaceae</taxon>
        <taxon>Enterobacter</taxon>
        <taxon>Enterobacter cloacae complex</taxon>
    </lineage>
</organism>
<sequence>GHQYSAQVQANGTGTPDAPAAELAGIADGSAAVTVTVSDKAGNPASAGASVLVDTTVPQITFNIVAGDDIVNIAEHGQALIVTGKVTGAQAGDVVTLTLNGKDYTAMLDASGNWSVGVPATDVGALANGDQTISATLTDKAGNSTSATHAFDVSLTAPVITINTLAVDDVINATEKGQDLLISGTSNQPDGTRITVTPNGISYAATTDASGNWSGTLPAANVSVLGEASYSVTASVTDTAGNSANTSHSVLVDSALPQVTINAVATDDVINAAEVASGQTLSGKVSGAAIGDTVTI</sequence>
<gene>
    <name evidence="2" type="ORF">F9C29_28090</name>
</gene>
<dbReference type="InterPro" id="IPR013783">
    <property type="entry name" value="Ig-like_fold"/>
</dbReference>
<feature type="non-terminal residue" evidence="2">
    <location>
        <position position="296"/>
    </location>
</feature>
<dbReference type="InterPro" id="IPR044016">
    <property type="entry name" value="Big_13"/>
</dbReference>
<feature type="domain" description="Bacterial Ig-like" evidence="1">
    <location>
        <begin position="88"/>
        <end position="151"/>
    </location>
</feature>
<feature type="domain" description="Bacterial Ig-like" evidence="1">
    <location>
        <begin position="182"/>
        <end position="253"/>
    </location>
</feature>
<dbReference type="InterPro" id="IPR049826">
    <property type="entry name" value="Ig-like_ice"/>
</dbReference>
<evidence type="ECO:0000259" key="1">
    <source>
        <dbReference type="Pfam" id="PF19077"/>
    </source>
</evidence>
<dbReference type="Proteomes" id="UP000476281">
    <property type="component" value="Unassembled WGS sequence"/>
</dbReference>
<dbReference type="Gene3D" id="2.60.40.10">
    <property type="entry name" value="Immunoglobulins"/>
    <property type="match status" value="4"/>
</dbReference>
<protein>
    <submittedName>
        <fullName evidence="2">Ig-like domain-containing protein</fullName>
    </submittedName>
</protein>
<name>A0A6L3X671_9ENTR</name>